<dbReference type="RefSeq" id="WP_286304863.1">
    <property type="nucleotide sequence ID" value="NZ_AP027741.1"/>
</dbReference>
<name>A0ABN0TCY6_9GAMM</name>
<feature type="domain" description="Isochorismatase-like" evidence="2">
    <location>
        <begin position="20"/>
        <end position="158"/>
    </location>
</feature>
<evidence type="ECO:0000313" key="3">
    <source>
        <dbReference type="EMBL" id="GAA0218540.1"/>
    </source>
</evidence>
<evidence type="ECO:0000256" key="1">
    <source>
        <dbReference type="ARBA" id="ARBA00022801"/>
    </source>
</evidence>
<gene>
    <name evidence="3" type="ORF">GCM10008964_07670</name>
</gene>
<comment type="caution">
    <text evidence="3">The sequence shown here is derived from an EMBL/GenBank/DDBJ whole genome shotgun (WGS) entry which is preliminary data.</text>
</comment>
<keyword evidence="4" id="KW-1185">Reference proteome</keyword>
<sequence>MKTLRDIIGISHEPSALSESALILIDCQNTYREGVLKLDNVEPALQQVKKLLELAREHGVPVFHIQHDGGKGSPYDLNSRLGAIADEVAPIDGEYVIEKSFPNAFIQTSLDEALRKRSIENIILAGFMTHMCVNSTAHGGFNRGYNVTIVADATATRPLCLNNGKQLSAEQVQEVTIAATRDLYAAIVDTVDDLAIEARPD</sequence>
<keyword evidence="1 3" id="KW-0378">Hydrolase</keyword>
<dbReference type="InterPro" id="IPR050272">
    <property type="entry name" value="Isochorismatase-like_hydrls"/>
</dbReference>
<dbReference type="InterPro" id="IPR036380">
    <property type="entry name" value="Isochorismatase-like_sf"/>
</dbReference>
<dbReference type="CDD" id="cd01014">
    <property type="entry name" value="nicotinamidase_related"/>
    <property type="match status" value="1"/>
</dbReference>
<dbReference type="Gene3D" id="3.40.50.850">
    <property type="entry name" value="Isochorismatase-like"/>
    <property type="match status" value="1"/>
</dbReference>
<evidence type="ECO:0000313" key="4">
    <source>
        <dbReference type="Proteomes" id="UP001501476"/>
    </source>
</evidence>
<dbReference type="EMBL" id="BAAADG010000003">
    <property type="protein sequence ID" value="GAA0218540.1"/>
    <property type="molecule type" value="Genomic_DNA"/>
</dbReference>
<evidence type="ECO:0000259" key="2">
    <source>
        <dbReference type="Pfam" id="PF00857"/>
    </source>
</evidence>
<organism evidence="3 4">
    <name type="scientific">Methylophaga marina</name>
    <dbReference type="NCBI Taxonomy" id="45495"/>
    <lineage>
        <taxon>Bacteria</taxon>
        <taxon>Pseudomonadati</taxon>
        <taxon>Pseudomonadota</taxon>
        <taxon>Gammaproteobacteria</taxon>
        <taxon>Thiotrichales</taxon>
        <taxon>Piscirickettsiaceae</taxon>
        <taxon>Methylophaga</taxon>
    </lineage>
</organism>
<dbReference type="PANTHER" id="PTHR43540:SF15">
    <property type="entry name" value="BLR5631 PROTEIN"/>
    <property type="match status" value="1"/>
</dbReference>
<protein>
    <submittedName>
        <fullName evidence="3">Cysteine hydrolase family protein</fullName>
    </submittedName>
</protein>
<dbReference type="Proteomes" id="UP001501476">
    <property type="component" value="Unassembled WGS sequence"/>
</dbReference>
<dbReference type="SUPFAM" id="SSF52499">
    <property type="entry name" value="Isochorismatase-like hydrolases"/>
    <property type="match status" value="1"/>
</dbReference>
<reference evidence="3 4" key="1">
    <citation type="journal article" date="2019" name="Int. J. Syst. Evol. Microbiol.">
        <title>The Global Catalogue of Microorganisms (GCM) 10K type strain sequencing project: providing services to taxonomists for standard genome sequencing and annotation.</title>
        <authorList>
            <consortium name="The Broad Institute Genomics Platform"/>
            <consortium name="The Broad Institute Genome Sequencing Center for Infectious Disease"/>
            <person name="Wu L."/>
            <person name="Ma J."/>
        </authorList>
    </citation>
    <scope>NUCLEOTIDE SEQUENCE [LARGE SCALE GENOMIC DNA]</scope>
    <source>
        <strain evidence="3 4">JCM 6886</strain>
    </source>
</reference>
<dbReference type="InterPro" id="IPR000868">
    <property type="entry name" value="Isochorismatase-like_dom"/>
</dbReference>
<accession>A0ABN0TCY6</accession>
<dbReference type="GO" id="GO:0016787">
    <property type="term" value="F:hydrolase activity"/>
    <property type="evidence" value="ECO:0007669"/>
    <property type="project" value="UniProtKB-KW"/>
</dbReference>
<dbReference type="Pfam" id="PF00857">
    <property type="entry name" value="Isochorismatase"/>
    <property type="match status" value="1"/>
</dbReference>
<proteinExistence type="predicted"/>
<dbReference type="PANTHER" id="PTHR43540">
    <property type="entry name" value="PEROXYUREIDOACRYLATE/UREIDOACRYLATE AMIDOHYDROLASE-RELATED"/>
    <property type="match status" value="1"/>
</dbReference>